<feature type="transmembrane region" description="Helical" evidence="1">
    <location>
        <begin position="101"/>
        <end position="119"/>
    </location>
</feature>
<accession>A0A3B0YW90</accession>
<protein>
    <recommendedName>
        <fullName evidence="3">Inner membrane protein YbaN</fullName>
    </recommendedName>
</protein>
<dbReference type="Pfam" id="PF04304">
    <property type="entry name" value="DUF454"/>
    <property type="match status" value="1"/>
</dbReference>
<gene>
    <name evidence="2" type="ORF">MNBD_GAMMA18-1735</name>
</gene>
<dbReference type="AlphaFoldDB" id="A0A3B0YW90"/>
<keyword evidence="1" id="KW-0812">Transmembrane</keyword>
<keyword evidence="1" id="KW-0472">Membrane</keyword>
<keyword evidence="1" id="KW-1133">Transmembrane helix</keyword>
<proteinExistence type="predicted"/>
<feature type="transmembrane region" description="Helical" evidence="1">
    <location>
        <begin position="77"/>
        <end position="94"/>
    </location>
</feature>
<dbReference type="PIRSF" id="PIRSF016789">
    <property type="entry name" value="DUF454"/>
    <property type="match status" value="1"/>
</dbReference>
<name>A0A3B0YW90_9ZZZZ</name>
<dbReference type="InterPro" id="IPR007401">
    <property type="entry name" value="DUF454"/>
</dbReference>
<reference evidence="2" key="1">
    <citation type="submission" date="2018-06" db="EMBL/GenBank/DDBJ databases">
        <authorList>
            <person name="Zhirakovskaya E."/>
        </authorList>
    </citation>
    <scope>NUCLEOTIDE SEQUENCE</scope>
</reference>
<sequence>MLLKWFFMLLGLLFLALALLGVLLPGLPTTPFLLLAAGCFSKSSSRLYNWLLNNRLFGPMIRDWQTHRSISRRVRNIAIGSMLLMGGISIFFILDQIFIQLLVGSMVLVGSYVLMRIRLTELKTD</sequence>
<evidence type="ECO:0000313" key="2">
    <source>
        <dbReference type="EMBL" id="VAW85278.1"/>
    </source>
</evidence>
<organism evidence="2">
    <name type="scientific">hydrothermal vent metagenome</name>
    <dbReference type="NCBI Taxonomy" id="652676"/>
    <lineage>
        <taxon>unclassified sequences</taxon>
        <taxon>metagenomes</taxon>
        <taxon>ecological metagenomes</taxon>
    </lineage>
</organism>
<dbReference type="PANTHER" id="PTHR35813:SF1">
    <property type="entry name" value="INNER MEMBRANE PROTEIN YBAN"/>
    <property type="match status" value="1"/>
</dbReference>
<dbReference type="EMBL" id="UOFP01000086">
    <property type="protein sequence ID" value="VAW85278.1"/>
    <property type="molecule type" value="Genomic_DNA"/>
</dbReference>
<evidence type="ECO:0000256" key="1">
    <source>
        <dbReference type="SAM" id="Phobius"/>
    </source>
</evidence>
<dbReference type="PANTHER" id="PTHR35813">
    <property type="entry name" value="INNER MEMBRANE PROTEIN YBAN"/>
    <property type="match status" value="1"/>
</dbReference>
<evidence type="ECO:0008006" key="3">
    <source>
        <dbReference type="Google" id="ProtNLM"/>
    </source>
</evidence>
<dbReference type="GO" id="GO:0005886">
    <property type="term" value="C:plasma membrane"/>
    <property type="evidence" value="ECO:0007669"/>
    <property type="project" value="TreeGrafter"/>
</dbReference>